<feature type="domain" description="DUF7507" evidence="4">
    <location>
        <begin position="386"/>
        <end position="482"/>
    </location>
</feature>
<dbReference type="PANTHER" id="PTHR34819">
    <property type="entry name" value="LARGE CYSTEINE-RICH PERIPLASMIC PROTEIN OMCB"/>
    <property type="match status" value="1"/>
</dbReference>
<feature type="region of interest" description="Disordered" evidence="1">
    <location>
        <begin position="865"/>
        <end position="892"/>
    </location>
</feature>
<dbReference type="InterPro" id="IPR044023">
    <property type="entry name" value="Ig_7"/>
</dbReference>
<feature type="compositionally biased region" description="Basic and acidic residues" evidence="1">
    <location>
        <begin position="2099"/>
        <end position="2115"/>
    </location>
</feature>
<dbReference type="Gene3D" id="2.60.40.3080">
    <property type="match status" value="5"/>
</dbReference>
<dbReference type="Pfam" id="PF01345">
    <property type="entry name" value="DUF11"/>
    <property type="match status" value="9"/>
</dbReference>
<feature type="region of interest" description="Disordered" evidence="1">
    <location>
        <begin position="1117"/>
        <end position="1142"/>
    </location>
</feature>
<dbReference type="Pfam" id="PF13585">
    <property type="entry name" value="CHU_C"/>
    <property type="match status" value="1"/>
</dbReference>
<dbReference type="InterPro" id="IPR028974">
    <property type="entry name" value="TSP_type-3_rpt"/>
</dbReference>
<feature type="compositionally biased region" description="Acidic residues" evidence="1">
    <location>
        <begin position="1922"/>
        <end position="1933"/>
    </location>
</feature>
<feature type="domain" description="DUF11" evidence="2">
    <location>
        <begin position="1543"/>
        <end position="1657"/>
    </location>
</feature>
<dbReference type="Proteomes" id="UP000623301">
    <property type="component" value="Unassembled WGS sequence"/>
</dbReference>
<feature type="compositionally biased region" description="Polar residues" evidence="1">
    <location>
        <begin position="1508"/>
        <end position="1526"/>
    </location>
</feature>
<dbReference type="InterPro" id="IPR051172">
    <property type="entry name" value="Chlamydia_OmcB"/>
</dbReference>
<feature type="region of interest" description="Disordered" evidence="1">
    <location>
        <begin position="1379"/>
        <end position="1405"/>
    </location>
</feature>
<feature type="region of interest" description="Disordered" evidence="1">
    <location>
        <begin position="2035"/>
        <end position="2195"/>
    </location>
</feature>
<dbReference type="InterPro" id="IPR047589">
    <property type="entry name" value="DUF11_rpt"/>
</dbReference>
<feature type="compositionally biased region" description="Acidic residues" evidence="1">
    <location>
        <begin position="1263"/>
        <end position="1276"/>
    </location>
</feature>
<keyword evidence="6" id="KW-1185">Reference proteome</keyword>
<evidence type="ECO:0000259" key="2">
    <source>
        <dbReference type="Pfam" id="PF01345"/>
    </source>
</evidence>
<evidence type="ECO:0000313" key="5">
    <source>
        <dbReference type="EMBL" id="MBJ2176433.1"/>
    </source>
</evidence>
<feature type="domain" description="DUF11" evidence="2">
    <location>
        <begin position="506"/>
        <end position="611"/>
    </location>
</feature>
<feature type="region of interest" description="Disordered" evidence="1">
    <location>
        <begin position="119"/>
        <end position="139"/>
    </location>
</feature>
<feature type="domain" description="Ig-like" evidence="3">
    <location>
        <begin position="215"/>
        <end position="295"/>
    </location>
</feature>
<evidence type="ECO:0000259" key="3">
    <source>
        <dbReference type="Pfam" id="PF19081"/>
    </source>
</evidence>
<accession>A0ABS0WX40</accession>
<dbReference type="NCBIfam" id="TIGR04131">
    <property type="entry name" value="Bac_Flav_CTERM"/>
    <property type="match status" value="1"/>
</dbReference>
<dbReference type="InterPro" id="IPR055354">
    <property type="entry name" value="DUF7507"/>
</dbReference>
<evidence type="ECO:0000256" key="1">
    <source>
        <dbReference type="SAM" id="MobiDB-lite"/>
    </source>
</evidence>
<feature type="domain" description="DUF11" evidence="2">
    <location>
        <begin position="643"/>
        <end position="752"/>
    </location>
</feature>
<organism evidence="5 6">
    <name type="scientific">Aureibaculum flavum</name>
    <dbReference type="NCBI Taxonomy" id="2795986"/>
    <lineage>
        <taxon>Bacteria</taxon>
        <taxon>Pseudomonadati</taxon>
        <taxon>Bacteroidota</taxon>
        <taxon>Flavobacteriia</taxon>
        <taxon>Flavobacteriales</taxon>
        <taxon>Flavobacteriaceae</taxon>
        <taxon>Aureibaculum</taxon>
    </lineage>
</organism>
<feature type="region of interest" description="Disordered" evidence="1">
    <location>
        <begin position="740"/>
        <end position="759"/>
    </location>
</feature>
<feature type="region of interest" description="Disordered" evidence="1">
    <location>
        <begin position="599"/>
        <end position="634"/>
    </location>
</feature>
<protein>
    <submittedName>
        <fullName evidence="5">DUF11 domain-containing protein</fullName>
    </submittedName>
</protein>
<feature type="domain" description="DUF11" evidence="2">
    <location>
        <begin position="1151"/>
        <end position="1255"/>
    </location>
</feature>
<dbReference type="SUPFAM" id="SSF103647">
    <property type="entry name" value="TSP type-3 repeat"/>
    <property type="match status" value="1"/>
</dbReference>
<gene>
    <name evidence="5" type="ORF">JBL43_19440</name>
</gene>
<feature type="domain" description="DUF11" evidence="2">
    <location>
        <begin position="1289"/>
        <end position="1393"/>
    </location>
</feature>
<proteinExistence type="predicted"/>
<feature type="compositionally biased region" description="Acidic residues" evidence="1">
    <location>
        <begin position="617"/>
        <end position="631"/>
    </location>
</feature>
<dbReference type="PANTHER" id="PTHR34819:SF3">
    <property type="entry name" value="CELL SURFACE PROTEIN"/>
    <property type="match status" value="1"/>
</dbReference>
<sequence>GPSVNASGEVTGATAGTAYTVTAGTADCTSSSASFTNDVILPTPTITVADSSSPTLCSGSDGTIDLTFTNVTDGTYTINYDGGTFTNVVVSLSSATVTGLSSGNYNDLSITNTNTCTSSDDPDVSLSDPAAPAAPTAASPSAYCDGVTINDITATGAGSATFAWYSDAALTTLVDSDATFTPSGAVGTQTVYVTQTVAGCTSASTQVDVTVNATPLAPIAASPSAYCVGETINNITATGDLGVTFTWYSDAALTTVVDNDATFTPSGTTGTETVYVTQTLGSCASAATKVDITINALPVITNVASTNPTTASCPTLNDGTITITATGSNLVYSIDGGVTYQGSNVFNNLTATGSPYTIAVKNSVTDCEVIDPTTVTLTAPGCNANVVVTKTQTSGPAIVTAIGQTLGYTITLENDGDLDLTNIVIADVLPNGANGTLTGPTGDAGTANVIDKGETWTYTISYTTTLADFQRRANSGTNVVNEVSVTTDEITTAEEDTAETPIEYADLRITKAVSTPTPNVGDIVTFTLTVANSGNNTTGVTVEDVVPNGYGSVTAITAGSSVSGNTISWSGLSVSTGSPTVLEFTAQVLATGNYGNRAEITASDSVDPDSDPSSSFGDDDYTDGDTDDDESNTVSISPAAVSDLSLTKTVNNATPNVGSNVIFTLTVNNAGLSTATGVQVTDALPTGYTYVSDNSSGAYVSGTGIWTVPNISLNGSESIQITATVDATGNYTNVAEVTAADNTDSDSTPNNGVTTEDDYASVSTNPAAVSDLSLTKTVNNATPNVGSNVIFTLTVNNAGPSTATGVQVTDALPTGYTYVSDNSAGAYVSGTGIWTVPNIPLNGSESIQITASVDATGNYTNVAEVTASDNTDPDSTPGDGTGDDYDSASTSPAAVSDLSLTKTVNNGTPNVGSNVIFTLTVSNNGPSDATGVEVVDLLPTGYTYVSDNGSGAYVSGTGLWTVPTITNGNAQSLAITATVNAAGVYTNIAEVTASDNLDLDSTPNNGVTTEDDYATVGISPAAVSDLSMTKTVNNATPNVGSNVIFTLTVNNAGPSTATGVQVTDVLPTGYTYVSDNSSGAYVSGTGIWTVPSIALNGSESIQITATVDATGNYTNTAEVTASDNTDPDSTPGDGTGDDYATQSTTPVAVSDLSITKAVDNLTPAVGNNVTFTLTVTNDGPSEATGVTIEDVVPNGYDTVTAITAGSTVSGNMISWSGLTIASGASATYEFTARVLASGNYGNRAEITASDNLDLDSDPATSFDTDDLSDGNQDDDESAIISVSPTAVSDLSMTKTVSNATPYVGSNVIFTLTVSNAGLSDATGVEVTDVLPNGYTYVSDNGSGAYDETTGIWTVGNIVNAASASLQITATVNATGNYTNNAEVTTSDNDDSDSTPGDGAGDDFATVGTNPVAVSDLDFAKTIDDAAPLVGTNVVFTLTVNNNGLSDATGVQVTDVLPTGYTYVSDDGSGAYVSGTGVWTVPTITNGNSATLNITATVLATGNYDNSAEVTASDNYDPDSTPNNGITTEDDYDMVEVDPQPVSDVSLVKTVNDLNPTTGDVVTFTLTIHNDGPSAATGIDVEDVVPDGFGNMSAISNGGVLTGSTINWNGLTIANGANLLLTFEAEVLTTGTNTTTSYYNQAEITGGDNIDPDSDFNASFDTDDLADGLVDDDESIVDGIVINFLPTAEDDDVVVVENSTNNSITVLLDNGNGADDFGRDGPSSTPIVIATGPTNGTATVNDNGTATDPTDDYIVYTPTADFVGVDTITYTIEDSNGDTSTATLTIEVLVDTDGDNVADLYDLDDDNDGVLDIVEGSGNSDSDGYQDSLDIDSDNDGIPDNVEAQTTAGYIAPSGIDSDGNGLDDAYETSPGSGEGLTPVNTDGVDSPDYLDTDSDNDNVVDSIEGNDANHDGIPDVSYSGSDLDEDGLDDAFEGFDTNDGFDVNDEIDNPLTDLPDTDGDASLDYRDTDDDGDGVATLDEDINNNGDPFDDDFDNDFQPNYLDIDDDNDGILTILEGTGNLDSDTNPNYLDIDADGDGIPDNVEAQPTVGYTEPSGVDSDGNGLDDAYEVTPGSGEGITPENTDGADDPDYLDEDSDNDGVHDYIEGHDLNHDGYPDVDPTDTDTDGDGLDDGYEGSNLNDIDPNDEINDPANNLPNFDYDPTPGATNDDVDYRDTDDDNDGTPTYEEDDNENGIWYDDDCDFDGNPNYLDVTSCTIIPEAFSPNGDGDNDYFIVPLLSRYPNFRIEIFDRWGAKVYDYSNKGKSPVEWWDGYSDGKITIQKDQKVPVGTYYYIIYFNKEDRESVAGWVYVNY</sequence>
<feature type="non-terminal residue" evidence="5">
    <location>
        <position position="1"/>
    </location>
</feature>
<feature type="domain" description="DUF11" evidence="2">
    <location>
        <begin position="1025"/>
        <end position="1130"/>
    </location>
</feature>
<feature type="compositionally biased region" description="Low complexity" evidence="1">
    <location>
        <begin position="1122"/>
        <end position="1132"/>
    </location>
</feature>
<feature type="compositionally biased region" description="Acidic residues" evidence="1">
    <location>
        <begin position="1955"/>
        <end position="1990"/>
    </location>
</feature>
<dbReference type="InterPro" id="IPR013783">
    <property type="entry name" value="Ig-like_fold"/>
</dbReference>
<feature type="compositionally biased region" description="Low complexity" evidence="1">
    <location>
        <begin position="124"/>
        <end position="139"/>
    </location>
</feature>
<feature type="region of interest" description="Disordered" evidence="1">
    <location>
        <begin position="1251"/>
        <end position="1276"/>
    </location>
</feature>
<dbReference type="Pfam" id="PF19081">
    <property type="entry name" value="Ig_7"/>
    <property type="match status" value="2"/>
</dbReference>
<feature type="domain" description="DUF11" evidence="2">
    <location>
        <begin position="1415"/>
        <end position="1523"/>
    </location>
</feature>
<feature type="domain" description="Ig-like" evidence="3">
    <location>
        <begin position="132"/>
        <end position="212"/>
    </location>
</feature>
<feature type="compositionally biased region" description="Polar residues" evidence="1">
    <location>
        <begin position="740"/>
        <end position="754"/>
    </location>
</feature>
<feature type="compositionally biased region" description="Low complexity" evidence="1">
    <location>
        <begin position="868"/>
        <end position="878"/>
    </location>
</feature>
<feature type="compositionally biased region" description="Acidic residues" evidence="1">
    <location>
        <begin position="2169"/>
        <end position="2195"/>
    </location>
</feature>
<comment type="caution">
    <text evidence="5">The sequence shown here is derived from an EMBL/GenBank/DDBJ whole genome shotgun (WGS) entry which is preliminary data.</text>
</comment>
<dbReference type="Gene3D" id="2.40.30.120">
    <property type="entry name" value="Positive stranded ssRNA viruses"/>
    <property type="match status" value="1"/>
</dbReference>
<dbReference type="EMBL" id="JAEHFJ010000015">
    <property type="protein sequence ID" value="MBJ2176433.1"/>
    <property type="molecule type" value="Genomic_DNA"/>
</dbReference>
<feature type="domain" description="DUF11" evidence="2">
    <location>
        <begin position="771"/>
        <end position="876"/>
    </location>
</feature>
<feature type="compositionally biased region" description="Acidic residues" evidence="1">
    <location>
        <begin position="2119"/>
        <end position="2134"/>
    </location>
</feature>
<feature type="compositionally biased region" description="Acidic residues" evidence="1">
    <location>
        <begin position="2084"/>
        <end position="2098"/>
    </location>
</feature>
<feature type="region of interest" description="Disordered" evidence="1">
    <location>
        <begin position="1508"/>
        <end position="1528"/>
    </location>
</feature>
<evidence type="ECO:0000259" key="4">
    <source>
        <dbReference type="Pfam" id="PF24346"/>
    </source>
</evidence>
<dbReference type="RefSeq" id="WP_198843021.1">
    <property type="nucleotide sequence ID" value="NZ_JAEHFJ010000015.1"/>
</dbReference>
<feature type="compositionally biased region" description="Acidic residues" evidence="1">
    <location>
        <begin position="1888"/>
        <end position="1898"/>
    </location>
</feature>
<dbReference type="InterPro" id="IPR001434">
    <property type="entry name" value="OmcB-like_DUF11"/>
</dbReference>
<reference evidence="5 6" key="1">
    <citation type="submission" date="2020-12" db="EMBL/GenBank/DDBJ databases">
        <title>Aureibaculum luteum sp. nov. and Aureibaculum flavum sp. nov., novel members of the family Flavobacteriaceae isolated from Antarctic intertidal sediments.</title>
        <authorList>
            <person name="He X."/>
            <person name="Zhang X."/>
        </authorList>
    </citation>
    <scope>NUCLEOTIDE SEQUENCE [LARGE SCALE GENOMIC DNA]</scope>
    <source>
        <strain evidence="5 6">A20</strain>
    </source>
</reference>
<dbReference type="InterPro" id="IPR026341">
    <property type="entry name" value="T9SS_type_B"/>
</dbReference>
<dbReference type="NCBIfam" id="TIGR01451">
    <property type="entry name" value="B_ant_repeat"/>
    <property type="match status" value="10"/>
</dbReference>
<evidence type="ECO:0000313" key="6">
    <source>
        <dbReference type="Proteomes" id="UP000623301"/>
    </source>
</evidence>
<feature type="region of interest" description="Disordered" evidence="1">
    <location>
        <begin position="1814"/>
        <end position="1990"/>
    </location>
</feature>
<name>A0ABS0WX40_9FLAO</name>
<dbReference type="Pfam" id="PF24346">
    <property type="entry name" value="DUF7507"/>
    <property type="match status" value="1"/>
</dbReference>
<feature type="domain" description="DUF11" evidence="2">
    <location>
        <begin position="897"/>
        <end position="1006"/>
    </location>
</feature>
<dbReference type="Gene3D" id="2.60.40.10">
    <property type="entry name" value="Immunoglobulins"/>
    <property type="match status" value="3"/>
</dbReference>